<keyword evidence="2" id="KW-1185">Reference proteome</keyword>
<dbReference type="SUPFAM" id="SSF53335">
    <property type="entry name" value="S-adenosyl-L-methionine-dependent methyltransferases"/>
    <property type="match status" value="1"/>
</dbReference>
<evidence type="ECO:0008006" key="3">
    <source>
        <dbReference type="Google" id="ProtNLM"/>
    </source>
</evidence>
<protein>
    <recommendedName>
        <fullName evidence="3">Cyclopropane-fatty-acyl-phospholipid synthase</fullName>
    </recommendedName>
</protein>
<dbReference type="Gene3D" id="3.40.50.150">
    <property type="entry name" value="Vaccinia Virus protein VP39"/>
    <property type="match status" value="1"/>
</dbReference>
<evidence type="ECO:0000313" key="2">
    <source>
        <dbReference type="Proteomes" id="UP001498398"/>
    </source>
</evidence>
<dbReference type="CDD" id="cd02440">
    <property type="entry name" value="AdoMet_MTases"/>
    <property type="match status" value="1"/>
</dbReference>
<dbReference type="PANTHER" id="PTHR43667:SF2">
    <property type="entry name" value="FATTY ACID C-METHYL TRANSFERASE"/>
    <property type="match status" value="1"/>
</dbReference>
<name>A0ABR1K2E1_9AGAR</name>
<accession>A0ABR1K2E1</accession>
<reference evidence="1 2" key="1">
    <citation type="submission" date="2024-01" db="EMBL/GenBank/DDBJ databases">
        <title>A draft genome for the cacao thread blight pathogen Marasmiellus scandens.</title>
        <authorList>
            <person name="Baruah I.K."/>
            <person name="Leung J."/>
            <person name="Bukari Y."/>
            <person name="Amoako-Attah I."/>
            <person name="Meinhardt L.W."/>
            <person name="Bailey B.A."/>
            <person name="Cohen S.P."/>
        </authorList>
    </citation>
    <scope>NUCLEOTIDE SEQUENCE [LARGE SCALE GENOMIC DNA]</scope>
    <source>
        <strain evidence="1 2">GH-19</strain>
    </source>
</reference>
<dbReference type="Pfam" id="PF02353">
    <property type="entry name" value="CMAS"/>
    <property type="match status" value="1"/>
</dbReference>
<dbReference type="InterPro" id="IPR050723">
    <property type="entry name" value="CFA/CMAS"/>
</dbReference>
<dbReference type="Proteomes" id="UP001498398">
    <property type="component" value="Unassembled WGS sequence"/>
</dbReference>
<dbReference type="PANTHER" id="PTHR43667">
    <property type="entry name" value="CYCLOPROPANE-FATTY-ACYL-PHOSPHOLIPID SYNTHASE"/>
    <property type="match status" value="1"/>
</dbReference>
<dbReference type="InterPro" id="IPR029063">
    <property type="entry name" value="SAM-dependent_MTases_sf"/>
</dbReference>
<evidence type="ECO:0000313" key="1">
    <source>
        <dbReference type="EMBL" id="KAK7469371.1"/>
    </source>
</evidence>
<gene>
    <name evidence="1" type="ORF">VKT23_003846</name>
</gene>
<dbReference type="EMBL" id="JBANRG010000003">
    <property type="protein sequence ID" value="KAK7469371.1"/>
    <property type="molecule type" value="Genomic_DNA"/>
</dbReference>
<comment type="caution">
    <text evidence="1">The sequence shown here is derived from an EMBL/GenBank/DDBJ whole genome shotgun (WGS) entry which is preliminary data.</text>
</comment>
<sequence>MTYSCAIFEDLDGDLKKGSDRSECNGGQGLKRLGHKVNDANSINGKTHFTSEDNDKDELYDAQMRKLRHVLKQARIQPGHRVLEIGSGWGSMAILIAQAVPNTTIDTLTLSVHQQALARERIAAAGLQDRINVHLMDYRDMPPSWEGAFDRFISIEMIEAVGAEFIVTYWQKVNWALKRKGGIGVIQAITIPEARYERYIREIDFIRKWVRSAKASCHKSAKYSMT</sequence>
<organism evidence="1 2">
    <name type="scientific">Marasmiellus scandens</name>
    <dbReference type="NCBI Taxonomy" id="2682957"/>
    <lineage>
        <taxon>Eukaryota</taxon>
        <taxon>Fungi</taxon>
        <taxon>Dikarya</taxon>
        <taxon>Basidiomycota</taxon>
        <taxon>Agaricomycotina</taxon>
        <taxon>Agaricomycetes</taxon>
        <taxon>Agaricomycetidae</taxon>
        <taxon>Agaricales</taxon>
        <taxon>Marasmiineae</taxon>
        <taxon>Omphalotaceae</taxon>
        <taxon>Marasmiellus</taxon>
    </lineage>
</organism>
<proteinExistence type="predicted"/>